<name>T1I820_RHOPR</name>
<dbReference type="AlphaFoldDB" id="T1I820"/>
<proteinExistence type="predicted"/>
<dbReference type="SUPFAM" id="SSF51206">
    <property type="entry name" value="cAMP-binding domain-like"/>
    <property type="match status" value="1"/>
</dbReference>
<reference evidence="1" key="1">
    <citation type="submission" date="2015-05" db="UniProtKB">
        <authorList>
            <consortium name="EnsemblMetazoa"/>
        </authorList>
    </citation>
    <scope>IDENTIFICATION</scope>
</reference>
<sequence length="414" mass="48449">SFKYQKKKKKLRFNGKDFFRVSVRNALHHYEWLKDDLLPPEELEEKDRSSGHLLNFQPKLTNIFKVARLVFVGPNRTILKKGHQPQNMYFVIGGMAVSRRDEKSEQIHQEEIENTVYIIPGCKFADINLFFGEPINYSVWTGDQSVYLLCLNSKFFEYLWAPNGYDQQWAAVKKTMFLFKNYFNDFPKEGIIDMFLKATVENTPAKSCVKKCTQGKPLVMFIIDGIVQVIERLLVYERPLKHQHDKQIYQLYHFQETLQTLPPNVKPVFMNTVTLTSGACVGFGEELFKHIMYAVTDIKTLRVPVSVLQQHSFSYKWKQNVLTLNQVCPNRRQLFEAFVDGRKWGQYKKKIMPSTNKSNVFQTSIHDVPILMRAEHLRLKPALMEAIDRDPDFQMYKEVCFGQGSNSVSEEYLH</sequence>
<dbReference type="Proteomes" id="UP000015103">
    <property type="component" value="Unassembled WGS sequence"/>
</dbReference>
<dbReference type="InterPro" id="IPR018490">
    <property type="entry name" value="cNMP-bd_dom_sf"/>
</dbReference>
<dbReference type="PANTHER" id="PTHR23011:SF41">
    <property type="entry name" value="CYCLIC NUCLEOTIDE-BINDING DOMAIN-CONTAINING PROTEIN"/>
    <property type="match status" value="1"/>
</dbReference>
<dbReference type="EMBL" id="ACPB03004698">
    <property type="status" value="NOT_ANNOTATED_CDS"/>
    <property type="molecule type" value="Genomic_DNA"/>
</dbReference>
<protein>
    <recommendedName>
        <fullName evidence="3">Cyclic nucleotide-binding domain-containing protein</fullName>
    </recommendedName>
</protein>
<dbReference type="OMA" id="CPRMNTY"/>
<dbReference type="HOGENOM" id="CLU_025702_1_0_1"/>
<evidence type="ECO:0008006" key="3">
    <source>
        <dbReference type="Google" id="ProtNLM"/>
    </source>
</evidence>
<dbReference type="VEuPathDB" id="VectorBase:RPRC012442"/>
<accession>T1I820</accession>
<dbReference type="Gene3D" id="2.60.120.10">
    <property type="entry name" value="Jelly Rolls"/>
    <property type="match status" value="1"/>
</dbReference>
<dbReference type="PANTHER" id="PTHR23011">
    <property type="entry name" value="CYCLIC NUCLEOTIDE-BINDING DOMAIN CONTAINING PROTEIN"/>
    <property type="match status" value="1"/>
</dbReference>
<dbReference type="InParanoid" id="T1I820"/>
<evidence type="ECO:0000313" key="2">
    <source>
        <dbReference type="Proteomes" id="UP000015103"/>
    </source>
</evidence>
<dbReference type="EnsemblMetazoa" id="RPRC012442-RA">
    <property type="protein sequence ID" value="RPRC012442-PA"/>
    <property type="gene ID" value="RPRC012442"/>
</dbReference>
<organism evidence="1 2">
    <name type="scientific">Rhodnius prolixus</name>
    <name type="common">Triatomid bug</name>
    <dbReference type="NCBI Taxonomy" id="13249"/>
    <lineage>
        <taxon>Eukaryota</taxon>
        <taxon>Metazoa</taxon>
        <taxon>Ecdysozoa</taxon>
        <taxon>Arthropoda</taxon>
        <taxon>Hexapoda</taxon>
        <taxon>Insecta</taxon>
        <taxon>Pterygota</taxon>
        <taxon>Neoptera</taxon>
        <taxon>Paraneoptera</taxon>
        <taxon>Hemiptera</taxon>
        <taxon>Heteroptera</taxon>
        <taxon>Panheteroptera</taxon>
        <taxon>Cimicomorpha</taxon>
        <taxon>Reduviidae</taxon>
        <taxon>Triatominae</taxon>
        <taxon>Rhodnius</taxon>
    </lineage>
</organism>
<keyword evidence="2" id="KW-1185">Reference proteome</keyword>
<dbReference type="InterPro" id="IPR014710">
    <property type="entry name" value="RmlC-like_jellyroll"/>
</dbReference>
<evidence type="ECO:0000313" key="1">
    <source>
        <dbReference type="EnsemblMetazoa" id="RPRC012442-PA"/>
    </source>
</evidence>